<evidence type="ECO:0000313" key="1">
    <source>
        <dbReference type="EMBL" id="MFN2976340.1"/>
    </source>
</evidence>
<dbReference type="SUPFAM" id="SSF49464">
    <property type="entry name" value="Carboxypeptidase regulatory domain-like"/>
    <property type="match status" value="1"/>
</dbReference>
<organism evidence="1 2">
    <name type="scientific">Terriglobus aquaticus</name>
    <dbReference type="NCBI Taxonomy" id="940139"/>
    <lineage>
        <taxon>Bacteria</taxon>
        <taxon>Pseudomonadati</taxon>
        <taxon>Acidobacteriota</taxon>
        <taxon>Terriglobia</taxon>
        <taxon>Terriglobales</taxon>
        <taxon>Acidobacteriaceae</taxon>
        <taxon>Terriglobus</taxon>
    </lineage>
</organism>
<sequence length="244" mass="25900">MFGLAGCKPDGAIRQGAVVDRGSDIKYDPAPNAASTGTVTGVVQFAGAAPARVPIDMSQDPACSLAGQPNLSEQVIVDHGHLANVFVYVKGAPHLKAPVEPVVIDQHGCRFQPHVVAVAAGGSVEFRNSDPAMHNVHSMAVQAGNRNVDLSQGPGAKPERLFYREPENMVPVRCNNHPWMNAFINVAPSVFFAVTAPDGSFSISGLPEGSYDVVFVHEKLGERHAQVNIKPQTNSSVTVTYKAQ</sequence>
<dbReference type="RefSeq" id="WP_263412180.1">
    <property type="nucleotide sequence ID" value="NZ_BAABBH010000001.1"/>
</dbReference>
<comment type="caution">
    <text evidence="1">The sequence shown here is derived from an EMBL/GenBank/DDBJ whole genome shotgun (WGS) entry which is preliminary data.</text>
</comment>
<evidence type="ECO:0000313" key="2">
    <source>
        <dbReference type="Proteomes" id="UP001634747"/>
    </source>
</evidence>
<dbReference type="Proteomes" id="UP001634747">
    <property type="component" value="Unassembled WGS sequence"/>
</dbReference>
<dbReference type="SUPFAM" id="SSF49503">
    <property type="entry name" value="Cupredoxins"/>
    <property type="match status" value="1"/>
</dbReference>
<evidence type="ECO:0008006" key="3">
    <source>
        <dbReference type="Google" id="ProtNLM"/>
    </source>
</evidence>
<name>A0ABW9KKM4_9BACT</name>
<protein>
    <recommendedName>
        <fullName evidence="3">Rhamnogalacturonan lyase domain-containing protein</fullName>
    </recommendedName>
</protein>
<dbReference type="Gene3D" id="2.60.40.420">
    <property type="entry name" value="Cupredoxins - blue copper proteins"/>
    <property type="match status" value="1"/>
</dbReference>
<proteinExistence type="predicted"/>
<dbReference type="InterPro" id="IPR008972">
    <property type="entry name" value="Cupredoxin"/>
</dbReference>
<keyword evidence="2" id="KW-1185">Reference proteome</keyword>
<gene>
    <name evidence="1" type="ORF">ACK2TP_11260</name>
</gene>
<dbReference type="InterPro" id="IPR008969">
    <property type="entry name" value="CarboxyPept-like_regulatory"/>
</dbReference>
<dbReference type="EMBL" id="JBJYXY010000001">
    <property type="protein sequence ID" value="MFN2976340.1"/>
    <property type="molecule type" value="Genomic_DNA"/>
</dbReference>
<reference evidence="1 2" key="1">
    <citation type="submission" date="2024-12" db="EMBL/GenBank/DDBJ databases">
        <authorList>
            <person name="Lee Y."/>
        </authorList>
    </citation>
    <scope>NUCLEOTIDE SEQUENCE [LARGE SCALE GENOMIC DNA]</scope>
    <source>
        <strain evidence="1 2">03SUJ4</strain>
    </source>
</reference>
<accession>A0ABW9KKM4</accession>